<reference evidence="6" key="1">
    <citation type="journal article" date="2011" name="MBio">
        <title>Novel metabolic attributes of the genus Cyanothece, comprising a group of unicellular nitrogen-fixing Cyanobacteria.</title>
        <authorList>
            <person name="Bandyopadhyay A."/>
            <person name="Elvitigala T."/>
            <person name="Welsh E."/>
            <person name="Stockel J."/>
            <person name="Liberton M."/>
            <person name="Min H."/>
            <person name="Sherman L.A."/>
            <person name="Pakrasi H.B."/>
        </authorList>
    </citation>
    <scope>NUCLEOTIDE SEQUENCE [LARGE SCALE GENOMIC DNA]</scope>
    <source>
        <strain evidence="6">PCC 7424</strain>
    </source>
</reference>
<keyword evidence="6" id="KW-1185">Reference proteome</keyword>
<dbReference type="InterPro" id="IPR027417">
    <property type="entry name" value="P-loop_NTPase"/>
</dbReference>
<gene>
    <name evidence="5" type="ordered locus">PCC7424_0622</name>
</gene>
<dbReference type="PANTHER" id="PTHR46844">
    <property type="entry name" value="SLR5058 PROTEIN"/>
    <property type="match status" value="1"/>
</dbReference>
<evidence type="ECO:0000256" key="2">
    <source>
        <dbReference type="ARBA" id="ARBA00022738"/>
    </source>
</evidence>
<dbReference type="InterPro" id="IPR007111">
    <property type="entry name" value="NACHT_NTPase"/>
</dbReference>
<dbReference type="InterPro" id="IPR016024">
    <property type="entry name" value="ARM-type_fold"/>
</dbReference>
<evidence type="ECO:0000256" key="3">
    <source>
        <dbReference type="SAM" id="MobiDB-lite"/>
    </source>
</evidence>
<dbReference type="Pfam" id="PF05729">
    <property type="entry name" value="NACHT"/>
    <property type="match status" value="1"/>
</dbReference>
<dbReference type="Pfam" id="PF22730">
    <property type="entry name" value="NCC-H"/>
    <property type="match status" value="1"/>
</dbReference>
<sequence length="872" mass="102479">METWIEWDNFIKIKATEKKFTPEQSKCFQKFFKKDNIDFEQNKFNSPREEIDKKLQITEDDRKKRLTAIYEKFKKDCEFPKNNKYKYLIEHLKKKYQEWISQINQQPSSSTTPTETPETKINWHEICEKILQQQKRLTTNPLLHDNEKAKKEYPDVYIELGLVHRKKRENPEPVDNSQQGSKIYRPKEPERIYSQQQFFSEFLDKRKAKRIAIIGEPGAGKTTLLQKISDYVLKENLGLPIWISLSELTTTENLDNIEEYIFDLLTRHFSPLKRETAKQELATYLETNLGNLWLLLDGLDEVTTVNNLLSKINQQLGGWLSNSRVIVTCRFNLWDGDLNYLSDFETYRLLDYEYPQQVYEFIDKFFKVKSDLTPPIPLPYEERGKLATRLKTALNQPEKASVRDLIRNPLRLTLLCYFGLDREILPDTQAQLYDFYRDYFYKWKPDRFLLTHSEKRELNEALGKLALDAIKEKKSRFLLNREFVTQELGDKWFEKATQIGWLNQLGDYYAFYHATFQEYFATRAIADWDYFLPRLHQDKPIEGKEYRIFDPKWKQVILFWLGREDIDTQEKEAFIDALINFNDGCNHIYGYRAVFLAASGVGQFQECSKAKEIVETIVRWGFGFWDEEKQGWTIYFDPIAQTANEVVTQSIQNLVILQLIGILNSCEDEYSCWLVADSLGKIDPGNPKAISTLIQVLKNCKNRLVVLMAADSLRKLDPTNQEVFSTLIRFLISSKYEWGCQLAVEILRKIDPTNQEAIAGLIALLFECEDECIRIRTAQSLKIDLGNQETISGLITLFNSSQEESTLMKVTYSFKKIEPGNKYLTLVVSRLKPNLTNTVYQNNFDLYENSFNILWQCAANLPYPDFYHAWHS</sequence>
<dbReference type="GO" id="GO:0030089">
    <property type="term" value="C:phycobilisome"/>
    <property type="evidence" value="ECO:0007669"/>
    <property type="project" value="UniProtKB-KW"/>
</dbReference>
<keyword evidence="2" id="KW-0605">Phycobilisome</keyword>
<dbReference type="InterPro" id="IPR003593">
    <property type="entry name" value="AAA+_ATPase"/>
</dbReference>
<dbReference type="OrthoDB" id="134770at2"/>
<protein>
    <submittedName>
        <fullName evidence="5">Putative signal transduction protein with Nacht domain protein</fullName>
    </submittedName>
</protein>
<dbReference type="EMBL" id="CP001291">
    <property type="protein sequence ID" value="ACK69082.1"/>
    <property type="molecule type" value="Genomic_DNA"/>
</dbReference>
<dbReference type="HOGENOM" id="CLU_009565_0_0_3"/>
<dbReference type="KEGG" id="cyc:PCC7424_0622"/>
<dbReference type="PANTHER" id="PTHR46844:SF1">
    <property type="entry name" value="SLR5058 PROTEIN"/>
    <property type="match status" value="1"/>
</dbReference>
<dbReference type="Gene3D" id="3.40.50.300">
    <property type="entry name" value="P-loop containing nucleotide triphosphate hydrolases"/>
    <property type="match status" value="1"/>
</dbReference>
<dbReference type="RefSeq" id="WP_012598029.1">
    <property type="nucleotide sequence ID" value="NC_011729.1"/>
</dbReference>
<dbReference type="STRING" id="65393.PCC7424_0622"/>
<evidence type="ECO:0000313" key="5">
    <source>
        <dbReference type="EMBL" id="ACK69082.1"/>
    </source>
</evidence>
<organism evidence="5 6">
    <name type="scientific">Gloeothece citriformis (strain PCC 7424)</name>
    <name type="common">Cyanothece sp. (strain PCC 7424)</name>
    <dbReference type="NCBI Taxonomy" id="65393"/>
    <lineage>
        <taxon>Bacteria</taxon>
        <taxon>Bacillati</taxon>
        <taxon>Cyanobacteriota</taxon>
        <taxon>Cyanophyceae</taxon>
        <taxon>Oscillatoriophycideae</taxon>
        <taxon>Chroococcales</taxon>
        <taxon>Aphanothecaceae</taxon>
        <taxon>Gloeothece</taxon>
        <taxon>Gloeothece citriformis</taxon>
    </lineage>
</organism>
<evidence type="ECO:0000313" key="6">
    <source>
        <dbReference type="Proteomes" id="UP000002384"/>
    </source>
</evidence>
<accession>B7KEQ7</accession>
<dbReference type="AlphaFoldDB" id="B7KEQ7"/>
<proteinExistence type="predicted"/>
<feature type="domain" description="NACHT" evidence="4">
    <location>
        <begin position="209"/>
        <end position="330"/>
    </location>
</feature>
<name>B7KEQ7_GLOC7</name>
<dbReference type="eggNOG" id="COG5635">
    <property type="taxonomic scope" value="Bacteria"/>
</dbReference>
<dbReference type="SUPFAM" id="SSF48371">
    <property type="entry name" value="ARM repeat"/>
    <property type="match status" value="1"/>
</dbReference>
<feature type="region of interest" description="Disordered" evidence="3">
    <location>
        <begin position="168"/>
        <end position="187"/>
    </location>
</feature>
<dbReference type="Gene3D" id="1.25.10.10">
    <property type="entry name" value="Leucine-rich Repeat Variant"/>
    <property type="match status" value="1"/>
</dbReference>
<dbReference type="PROSITE" id="PS50837">
    <property type="entry name" value="NACHT"/>
    <property type="match status" value="1"/>
</dbReference>
<dbReference type="Proteomes" id="UP000002384">
    <property type="component" value="Chromosome"/>
</dbReference>
<evidence type="ECO:0000259" key="4">
    <source>
        <dbReference type="PROSITE" id="PS50837"/>
    </source>
</evidence>
<evidence type="ECO:0000256" key="1">
    <source>
        <dbReference type="ARBA" id="ARBA00022549"/>
    </source>
</evidence>
<dbReference type="eggNOG" id="COG1413">
    <property type="taxonomic scope" value="Bacteria"/>
</dbReference>
<keyword evidence="1" id="KW-0042">Antenna complex</keyword>
<dbReference type="SMART" id="SM00382">
    <property type="entry name" value="AAA"/>
    <property type="match status" value="1"/>
</dbReference>
<dbReference type="InterPro" id="IPR011989">
    <property type="entry name" value="ARM-like"/>
</dbReference>
<dbReference type="InterPro" id="IPR054570">
    <property type="entry name" value="NCC-H_dom"/>
</dbReference>
<dbReference type="SUPFAM" id="SSF52540">
    <property type="entry name" value="P-loop containing nucleoside triphosphate hydrolases"/>
    <property type="match status" value="1"/>
</dbReference>